<proteinExistence type="predicted"/>
<protein>
    <submittedName>
        <fullName evidence="2">Multisubunit Na+/H+ antiporter MnhE subunit</fullName>
    </submittedName>
</protein>
<keyword evidence="1" id="KW-1133">Transmembrane helix</keyword>
<gene>
    <name evidence="2" type="ORF">JOC58_000200</name>
</gene>
<evidence type="ECO:0000256" key="1">
    <source>
        <dbReference type="SAM" id="Phobius"/>
    </source>
</evidence>
<keyword evidence="3" id="KW-1185">Reference proteome</keyword>
<sequence>MYRKIAGAILCLSGVLLYITYFICGALAGAGKLYVFYDSSIQHLTTFGVVLFIVGLLYMIWDEILDYQKNRKA</sequence>
<dbReference type="Proteomes" id="UP001185028">
    <property type="component" value="Unassembled WGS sequence"/>
</dbReference>
<evidence type="ECO:0000313" key="2">
    <source>
        <dbReference type="EMBL" id="MDR6242316.1"/>
    </source>
</evidence>
<name>A0ABU1ISX2_9BACL</name>
<comment type="caution">
    <text evidence="2">The sequence shown here is derived from an EMBL/GenBank/DDBJ whole genome shotgun (WGS) entry which is preliminary data.</text>
</comment>
<evidence type="ECO:0000313" key="3">
    <source>
        <dbReference type="Proteomes" id="UP001185028"/>
    </source>
</evidence>
<accession>A0ABU1ISX2</accession>
<reference evidence="2 3" key="1">
    <citation type="submission" date="2023-07" db="EMBL/GenBank/DDBJ databases">
        <title>Genomic Encyclopedia of Type Strains, Phase IV (KMG-IV): sequencing the most valuable type-strain genomes for metagenomic binning, comparative biology and taxonomic classification.</title>
        <authorList>
            <person name="Goeker M."/>
        </authorList>
    </citation>
    <scope>NUCLEOTIDE SEQUENCE [LARGE SCALE GENOMIC DNA]</scope>
    <source>
        <strain evidence="2 3">DSM 22170</strain>
    </source>
</reference>
<keyword evidence="1" id="KW-0472">Membrane</keyword>
<keyword evidence="1" id="KW-0812">Transmembrane</keyword>
<dbReference type="EMBL" id="JAVDQH010000001">
    <property type="protein sequence ID" value="MDR6242316.1"/>
    <property type="molecule type" value="Genomic_DNA"/>
</dbReference>
<feature type="transmembrane region" description="Helical" evidence="1">
    <location>
        <begin position="7"/>
        <end position="29"/>
    </location>
</feature>
<feature type="transmembrane region" description="Helical" evidence="1">
    <location>
        <begin position="41"/>
        <end position="61"/>
    </location>
</feature>
<organism evidence="2 3">
    <name type="scientific">Paenibacillus hunanensis</name>
    <dbReference type="NCBI Taxonomy" id="539262"/>
    <lineage>
        <taxon>Bacteria</taxon>
        <taxon>Bacillati</taxon>
        <taxon>Bacillota</taxon>
        <taxon>Bacilli</taxon>
        <taxon>Bacillales</taxon>
        <taxon>Paenibacillaceae</taxon>
        <taxon>Paenibacillus</taxon>
    </lineage>
</organism>